<evidence type="ECO:0000313" key="3">
    <source>
        <dbReference type="Proteomes" id="UP001159363"/>
    </source>
</evidence>
<dbReference type="Proteomes" id="UP001159363">
    <property type="component" value="Chromosome 13"/>
</dbReference>
<protein>
    <recommendedName>
        <fullName evidence="1">DDE-1 domain-containing protein</fullName>
    </recommendedName>
</protein>
<evidence type="ECO:0000259" key="1">
    <source>
        <dbReference type="Pfam" id="PF03184"/>
    </source>
</evidence>
<accession>A0ABQ9G911</accession>
<reference evidence="2 3" key="1">
    <citation type="submission" date="2023-02" db="EMBL/GenBank/DDBJ databases">
        <title>LHISI_Scaffold_Assembly.</title>
        <authorList>
            <person name="Stuart O.P."/>
            <person name="Cleave R."/>
            <person name="Magrath M.J.L."/>
            <person name="Mikheyev A.S."/>
        </authorList>
    </citation>
    <scope>NUCLEOTIDE SEQUENCE [LARGE SCALE GENOMIC DNA]</scope>
    <source>
        <strain evidence="2">Daus_M_001</strain>
        <tissue evidence="2">Leg muscle</tissue>
    </source>
</reference>
<dbReference type="InterPro" id="IPR004875">
    <property type="entry name" value="DDE_SF_endonuclease_dom"/>
</dbReference>
<feature type="domain" description="DDE-1" evidence="1">
    <location>
        <begin position="6"/>
        <end position="80"/>
    </location>
</feature>
<comment type="caution">
    <text evidence="2">The sequence shown here is derived from an EMBL/GenBank/DDBJ whole genome shotgun (WGS) entry which is preliminary data.</text>
</comment>
<evidence type="ECO:0000313" key="2">
    <source>
        <dbReference type="EMBL" id="KAJ8868743.1"/>
    </source>
</evidence>
<dbReference type="EMBL" id="JARBHB010000014">
    <property type="protein sequence ID" value="KAJ8868743.1"/>
    <property type="molecule type" value="Genomic_DNA"/>
</dbReference>
<gene>
    <name evidence="2" type="ORF">PR048_030283</name>
</gene>
<proteinExistence type="predicted"/>
<keyword evidence="3" id="KW-1185">Reference proteome</keyword>
<organism evidence="2 3">
    <name type="scientific">Dryococelus australis</name>
    <dbReference type="NCBI Taxonomy" id="614101"/>
    <lineage>
        <taxon>Eukaryota</taxon>
        <taxon>Metazoa</taxon>
        <taxon>Ecdysozoa</taxon>
        <taxon>Arthropoda</taxon>
        <taxon>Hexapoda</taxon>
        <taxon>Insecta</taxon>
        <taxon>Pterygota</taxon>
        <taxon>Neoptera</taxon>
        <taxon>Polyneoptera</taxon>
        <taxon>Phasmatodea</taxon>
        <taxon>Verophasmatodea</taxon>
        <taxon>Anareolatae</taxon>
        <taxon>Phasmatidae</taxon>
        <taxon>Eurycanthinae</taxon>
        <taxon>Dryococelus</taxon>
    </lineage>
</organism>
<sequence length="112" mass="12982">MKLERLMACKNRMILLLLDRCGAHSAVGLELSQLTVLYHPANTTSFLRSVDQGIIQSVKMNYRSRLTSYLIRQLEQKKERNKPGIGAIEQTSEEDTDGNVERWDYLQEHLQF</sequence>
<dbReference type="Pfam" id="PF03184">
    <property type="entry name" value="DDE_1"/>
    <property type="match status" value="1"/>
</dbReference>
<name>A0ABQ9G911_9NEOP</name>